<dbReference type="WBParaSite" id="nRc.2.0.1.t35700-RA">
    <property type="protein sequence ID" value="nRc.2.0.1.t35700-RA"/>
    <property type="gene ID" value="nRc.2.0.1.g35700"/>
</dbReference>
<sequence>MPLPCIGQHQTVVSADVRWSLNYRFSSVFMDDCLLAVRFQVLVKDPLAEHQARGSVTSFVIRDLDRRQRWSC</sequence>
<name>A0A915KBF5_ROMCU</name>
<evidence type="ECO:0000313" key="1">
    <source>
        <dbReference type="Proteomes" id="UP000887565"/>
    </source>
</evidence>
<dbReference type="AlphaFoldDB" id="A0A915KBF5"/>
<reference evidence="2" key="1">
    <citation type="submission" date="2022-11" db="UniProtKB">
        <authorList>
            <consortium name="WormBaseParasite"/>
        </authorList>
    </citation>
    <scope>IDENTIFICATION</scope>
</reference>
<evidence type="ECO:0000313" key="2">
    <source>
        <dbReference type="WBParaSite" id="nRc.2.0.1.t35700-RA"/>
    </source>
</evidence>
<dbReference type="Proteomes" id="UP000887565">
    <property type="component" value="Unplaced"/>
</dbReference>
<keyword evidence="1" id="KW-1185">Reference proteome</keyword>
<organism evidence="1 2">
    <name type="scientific">Romanomermis culicivorax</name>
    <name type="common">Nematode worm</name>
    <dbReference type="NCBI Taxonomy" id="13658"/>
    <lineage>
        <taxon>Eukaryota</taxon>
        <taxon>Metazoa</taxon>
        <taxon>Ecdysozoa</taxon>
        <taxon>Nematoda</taxon>
        <taxon>Enoplea</taxon>
        <taxon>Dorylaimia</taxon>
        <taxon>Mermithida</taxon>
        <taxon>Mermithoidea</taxon>
        <taxon>Mermithidae</taxon>
        <taxon>Romanomermis</taxon>
    </lineage>
</organism>
<proteinExistence type="predicted"/>
<accession>A0A915KBF5</accession>
<protein>
    <submittedName>
        <fullName evidence="2">Uncharacterized protein</fullName>
    </submittedName>
</protein>